<dbReference type="RefSeq" id="WP_113887435.1">
    <property type="nucleotide sequence ID" value="NZ_QNRK01000001.1"/>
</dbReference>
<dbReference type="GO" id="GO:0016020">
    <property type="term" value="C:membrane"/>
    <property type="evidence" value="ECO:0007669"/>
    <property type="project" value="InterPro"/>
</dbReference>
<dbReference type="EMBL" id="QNRK01000001">
    <property type="protein sequence ID" value="RBP18400.1"/>
    <property type="molecule type" value="Genomic_DNA"/>
</dbReference>
<dbReference type="PANTHER" id="PTHR32347">
    <property type="entry name" value="EFFLUX SYSTEM COMPONENT YKNX-RELATED"/>
    <property type="match status" value="1"/>
</dbReference>
<evidence type="ECO:0000256" key="1">
    <source>
        <dbReference type="ARBA" id="ARBA00004196"/>
    </source>
</evidence>
<name>A0A366FWJ6_9HYPH</name>
<dbReference type="Proteomes" id="UP000253529">
    <property type="component" value="Unassembled WGS sequence"/>
</dbReference>
<dbReference type="PRINTS" id="PR01490">
    <property type="entry name" value="RTXTOXIND"/>
</dbReference>
<evidence type="ECO:0000313" key="9">
    <source>
        <dbReference type="Proteomes" id="UP000253529"/>
    </source>
</evidence>
<dbReference type="AlphaFoldDB" id="A0A366FWJ6"/>
<dbReference type="InterPro" id="IPR058625">
    <property type="entry name" value="MdtA-like_BSH"/>
</dbReference>
<evidence type="ECO:0000259" key="6">
    <source>
        <dbReference type="Pfam" id="PF25917"/>
    </source>
</evidence>
<dbReference type="OrthoDB" id="9791520at2"/>
<dbReference type="GO" id="GO:0030313">
    <property type="term" value="C:cell envelope"/>
    <property type="evidence" value="ECO:0007669"/>
    <property type="project" value="UniProtKB-SubCell"/>
</dbReference>
<gene>
    <name evidence="8" type="ORF">DFR50_101348</name>
</gene>
<dbReference type="PANTHER" id="PTHR32347:SF14">
    <property type="entry name" value="EFFLUX SYSTEM COMPONENT YKNX-RELATED"/>
    <property type="match status" value="1"/>
</dbReference>
<reference evidence="8 9" key="1">
    <citation type="submission" date="2018-06" db="EMBL/GenBank/DDBJ databases">
        <title>Genomic Encyclopedia of Type Strains, Phase IV (KMG-IV): sequencing the most valuable type-strain genomes for metagenomic binning, comparative biology and taxonomic classification.</title>
        <authorList>
            <person name="Goeker M."/>
        </authorList>
    </citation>
    <scope>NUCLEOTIDE SEQUENCE [LARGE SCALE GENOMIC DNA]</scope>
    <source>
        <strain evidence="8 9">DSM 24875</strain>
    </source>
</reference>
<dbReference type="InterPro" id="IPR050465">
    <property type="entry name" value="UPF0194_transport"/>
</dbReference>
<dbReference type="InterPro" id="IPR006143">
    <property type="entry name" value="RND_pump_MFP"/>
</dbReference>
<dbReference type="Pfam" id="PF25917">
    <property type="entry name" value="BSH_RND"/>
    <property type="match status" value="1"/>
</dbReference>
<accession>A0A366FWJ6</accession>
<feature type="coiled-coil region" evidence="4">
    <location>
        <begin position="202"/>
        <end position="243"/>
    </location>
</feature>
<dbReference type="Gene3D" id="2.40.30.170">
    <property type="match status" value="1"/>
</dbReference>
<dbReference type="Gene3D" id="2.40.50.100">
    <property type="match status" value="1"/>
</dbReference>
<comment type="caution">
    <text evidence="8">The sequence shown here is derived from an EMBL/GenBank/DDBJ whole genome shotgun (WGS) entry which is preliminary data.</text>
</comment>
<dbReference type="NCBIfam" id="TIGR01730">
    <property type="entry name" value="RND_mfp"/>
    <property type="match status" value="1"/>
</dbReference>
<evidence type="ECO:0000259" key="7">
    <source>
        <dbReference type="Pfam" id="PF25954"/>
    </source>
</evidence>
<evidence type="ECO:0000256" key="4">
    <source>
        <dbReference type="SAM" id="Coils"/>
    </source>
</evidence>
<feature type="domain" description="CusB-like beta-barrel" evidence="7">
    <location>
        <begin position="290"/>
        <end position="365"/>
    </location>
</feature>
<protein>
    <submittedName>
        <fullName evidence="8">HlyD family secretion protein</fullName>
    </submittedName>
</protein>
<comment type="similarity">
    <text evidence="2">Belongs to the membrane fusion protein (MFP) (TC 8.A.1) family.</text>
</comment>
<feature type="domain" description="Multidrug resistance protein MdtA-like barrel-sandwich hybrid" evidence="6">
    <location>
        <begin position="69"/>
        <end position="273"/>
    </location>
</feature>
<proteinExistence type="inferred from homology"/>
<evidence type="ECO:0000256" key="2">
    <source>
        <dbReference type="ARBA" id="ARBA00009477"/>
    </source>
</evidence>
<dbReference type="GO" id="GO:0022857">
    <property type="term" value="F:transmembrane transporter activity"/>
    <property type="evidence" value="ECO:0007669"/>
    <property type="project" value="InterPro"/>
</dbReference>
<evidence type="ECO:0000256" key="3">
    <source>
        <dbReference type="ARBA" id="ARBA00023054"/>
    </source>
</evidence>
<evidence type="ECO:0000256" key="5">
    <source>
        <dbReference type="SAM" id="MobiDB-lite"/>
    </source>
</evidence>
<keyword evidence="9" id="KW-1185">Reference proteome</keyword>
<dbReference type="InterPro" id="IPR058792">
    <property type="entry name" value="Beta-barrel_RND_2"/>
</dbReference>
<sequence length="450" mass="46516">MTIGRAILVAAAGGLAWSGGADLHFPSMGGLMAPGAATLASRYDLGAVEGAEIVRTVTATGSVASTINVEVGAQLSGQIVKLAADFNDPVRKGQVLAEIEDSSFRAQVEQARAAFEGAGADVRVAEAKLARAMADEAQIVTQRSVLSARLDAARGAATIARREAERKSALLAKSVIAASDADDAASRAGMAAANEREAEANLAALAAQSQGAKADIARASAEADSARAAVRRAAAQLENASIDLQHTRIRSPIDGVVIGRGVEEGQTLASTLETRTLFVIAGDLRRMEIRARVDESDIAQVRIGEPVTFTVDAYPERRFAATVSQIRKDPMVIQNVVTYIVVLAAANDDYALLPGMTVVAKIETERAVASRTVPLAALRFHPRGPTSAAEPKGSVVWTLKDGAPTPVAVTIGNDDGERAAVTSGDLAPGEQVLTGEAPPGPAPVRPRGDG</sequence>
<feature type="region of interest" description="Disordered" evidence="5">
    <location>
        <begin position="413"/>
        <end position="450"/>
    </location>
</feature>
<organism evidence="8 9">
    <name type="scientific">Roseiarcus fermentans</name>
    <dbReference type="NCBI Taxonomy" id="1473586"/>
    <lineage>
        <taxon>Bacteria</taxon>
        <taxon>Pseudomonadati</taxon>
        <taxon>Pseudomonadota</taxon>
        <taxon>Alphaproteobacteria</taxon>
        <taxon>Hyphomicrobiales</taxon>
        <taxon>Roseiarcaceae</taxon>
        <taxon>Roseiarcus</taxon>
    </lineage>
</organism>
<evidence type="ECO:0000313" key="8">
    <source>
        <dbReference type="EMBL" id="RBP18400.1"/>
    </source>
</evidence>
<dbReference type="Pfam" id="PF25954">
    <property type="entry name" value="Beta-barrel_RND_2"/>
    <property type="match status" value="1"/>
</dbReference>
<keyword evidence="3 4" id="KW-0175">Coiled coil</keyword>
<dbReference type="SUPFAM" id="SSF111369">
    <property type="entry name" value="HlyD-like secretion proteins"/>
    <property type="match status" value="2"/>
</dbReference>
<comment type="subcellular location">
    <subcellularLocation>
        <location evidence="1">Cell envelope</location>
    </subcellularLocation>
</comment>